<dbReference type="EMBL" id="BAABME010000735">
    <property type="protein sequence ID" value="GAA0145101.1"/>
    <property type="molecule type" value="Genomic_DNA"/>
</dbReference>
<dbReference type="AlphaFoldDB" id="A0AAV3P320"/>
<dbReference type="PANTHER" id="PTHR33116">
    <property type="entry name" value="REVERSE TRANSCRIPTASE ZINC-BINDING DOMAIN-CONTAINING PROTEIN-RELATED-RELATED"/>
    <property type="match status" value="1"/>
</dbReference>
<comment type="caution">
    <text evidence="2">The sequence shown here is derived from an EMBL/GenBank/DDBJ whole genome shotgun (WGS) entry which is preliminary data.</text>
</comment>
<keyword evidence="3" id="KW-1185">Reference proteome</keyword>
<gene>
    <name evidence="2" type="ORF">LIER_05367</name>
</gene>
<name>A0AAV3P320_LITER</name>
<evidence type="ECO:0000256" key="1">
    <source>
        <dbReference type="SAM" id="Coils"/>
    </source>
</evidence>
<dbReference type="Proteomes" id="UP001454036">
    <property type="component" value="Unassembled WGS sequence"/>
</dbReference>
<feature type="coiled-coil region" evidence="1">
    <location>
        <begin position="94"/>
        <end position="121"/>
    </location>
</feature>
<protein>
    <recommendedName>
        <fullName evidence="4">Reverse transcriptase domain-containing protein</fullName>
    </recommendedName>
</protein>
<organism evidence="2 3">
    <name type="scientific">Lithospermum erythrorhizon</name>
    <name type="common">Purple gromwell</name>
    <name type="synonym">Lithospermum officinale var. erythrorhizon</name>
    <dbReference type="NCBI Taxonomy" id="34254"/>
    <lineage>
        <taxon>Eukaryota</taxon>
        <taxon>Viridiplantae</taxon>
        <taxon>Streptophyta</taxon>
        <taxon>Embryophyta</taxon>
        <taxon>Tracheophyta</taxon>
        <taxon>Spermatophyta</taxon>
        <taxon>Magnoliopsida</taxon>
        <taxon>eudicotyledons</taxon>
        <taxon>Gunneridae</taxon>
        <taxon>Pentapetalae</taxon>
        <taxon>asterids</taxon>
        <taxon>lamiids</taxon>
        <taxon>Boraginales</taxon>
        <taxon>Boraginaceae</taxon>
        <taxon>Boraginoideae</taxon>
        <taxon>Lithospermeae</taxon>
        <taxon>Lithospermum</taxon>
    </lineage>
</organism>
<accession>A0AAV3P320</accession>
<evidence type="ECO:0008006" key="4">
    <source>
        <dbReference type="Google" id="ProtNLM"/>
    </source>
</evidence>
<sequence>MEIKLWKREWDSIKYKLKLPNAFLVDARGRKGGLALLWPRELKVTVLSFSSQHIEPVVEDDDNNPWRFVDPGEKVFHGINQSRLGLMDWKRSTLGNVHNSLKEKQEQLDTLQQRVITNESERVSIILPKEIDRLRETHDIYWQQRSRIEWRVKGDRNTCYFHAVAVQRNKKNLITAIRDGNRVGFLGMSFTKEKVPNPTKIPQFRQIALCNTTAKLIVKVLAERLKKVLASIVSECLYAKTTHHGHLSGIRLGHGCNPTSHLLFADDTLLFGEAREGEARSIISILQKYEVLSGQLVRLQKSAVLFSPNVRKETKEAISRILGMPEITSHGSYLGLPSTIGTSKREVFSFIVGRVKSGIEDWKPKILSKTGKVVFIT</sequence>
<dbReference type="PANTHER" id="PTHR33116:SF86">
    <property type="entry name" value="REVERSE TRANSCRIPTASE DOMAIN-CONTAINING PROTEIN"/>
    <property type="match status" value="1"/>
</dbReference>
<evidence type="ECO:0000313" key="3">
    <source>
        <dbReference type="Proteomes" id="UP001454036"/>
    </source>
</evidence>
<evidence type="ECO:0000313" key="2">
    <source>
        <dbReference type="EMBL" id="GAA0145101.1"/>
    </source>
</evidence>
<keyword evidence="1" id="KW-0175">Coiled coil</keyword>
<proteinExistence type="predicted"/>
<reference evidence="2 3" key="1">
    <citation type="submission" date="2024-01" db="EMBL/GenBank/DDBJ databases">
        <title>The complete chloroplast genome sequence of Lithospermum erythrorhizon: insights into the phylogenetic relationship among Boraginaceae species and the maternal lineages of purple gromwells.</title>
        <authorList>
            <person name="Okada T."/>
            <person name="Watanabe K."/>
        </authorList>
    </citation>
    <scope>NUCLEOTIDE SEQUENCE [LARGE SCALE GENOMIC DNA]</scope>
</reference>